<accession>A0ACB8WYP0</accession>
<organism evidence="1 2">
    <name type="scientific">Scortum barcoo</name>
    <name type="common">barcoo grunter</name>
    <dbReference type="NCBI Taxonomy" id="214431"/>
    <lineage>
        <taxon>Eukaryota</taxon>
        <taxon>Metazoa</taxon>
        <taxon>Chordata</taxon>
        <taxon>Craniata</taxon>
        <taxon>Vertebrata</taxon>
        <taxon>Euteleostomi</taxon>
        <taxon>Actinopterygii</taxon>
        <taxon>Neopterygii</taxon>
        <taxon>Teleostei</taxon>
        <taxon>Neoteleostei</taxon>
        <taxon>Acanthomorphata</taxon>
        <taxon>Eupercaria</taxon>
        <taxon>Centrarchiformes</taxon>
        <taxon>Terapontoidei</taxon>
        <taxon>Terapontidae</taxon>
        <taxon>Scortum</taxon>
    </lineage>
</organism>
<reference evidence="1" key="1">
    <citation type="submission" date="2022-04" db="EMBL/GenBank/DDBJ databases">
        <title>Jade perch genome.</title>
        <authorList>
            <person name="Chao B."/>
        </authorList>
    </citation>
    <scope>NUCLEOTIDE SEQUENCE</scope>
    <source>
        <strain evidence="1">CB-2022</strain>
    </source>
</reference>
<evidence type="ECO:0000313" key="2">
    <source>
        <dbReference type="Proteomes" id="UP000831701"/>
    </source>
</evidence>
<protein>
    <submittedName>
        <fullName evidence="1">Uncharacterized protein</fullName>
    </submittedName>
</protein>
<gene>
    <name evidence="1" type="ORF">L3Q82_023299</name>
</gene>
<feature type="non-terminal residue" evidence="1">
    <location>
        <position position="1"/>
    </location>
</feature>
<keyword evidence="2" id="KW-1185">Reference proteome</keyword>
<proteinExistence type="predicted"/>
<dbReference type="Proteomes" id="UP000831701">
    <property type="component" value="Chromosome 5"/>
</dbReference>
<dbReference type="EMBL" id="CM041535">
    <property type="protein sequence ID" value="KAI3372856.1"/>
    <property type="molecule type" value="Genomic_DNA"/>
</dbReference>
<comment type="caution">
    <text evidence="1">The sequence shown here is derived from an EMBL/GenBank/DDBJ whole genome shotgun (WGS) entry which is preliminary data.</text>
</comment>
<sequence>VICHLSPERSTGPVSREETKQRSDRWTRDEEDAESQREQVIWRLERLLGDACNDGGRVAGEEAHPLSDSIRTEDFFRRFRDEMVELPPPRDGEAERAETETHYSQSDRRAEKRLPDSCGVNKSHAGEAAAAGGRLSSPQRTADGGSISHRSEFVQHETSHQISSRPPQARCLAGVPVWSFDAVSIDSDLDSVCTEQVRQHIHRRPGWRSLIQSVTNMDDFSTNQSDDDTPTQEDSEPTSDQRSAYTNMNNRPPSARKTHRNNRETYSLVCSLGDNEKDTDEESNHWRRRRRPERTLERARSDWADMKERLSELRQRCEEEEETLQMKRTQLKDAELSLSELERSRKHALQDLERLTLETAGMEKGKRTLEFVLRDGGAESCEFQRQRESCHLEVRDAAQRKQTLKDVAFMERPGVVMSVLEREDLDRQLDGAKTDLFAEQRRAREKLEAMQEKLEETREELQRVKEAESSLRNRCACLEEKRRQEKDQIEAELGECRIRAGTLEKMLAQKELQLLDLQERRRALQAETDGLKGALQHLKTQHCDALKKAQEQAHRVMEAALKQQEKDLSLAHELQIQQINQQTEEEKANALKEQSLSHTRHIDSLKRSIQLKEEEAKKLRYSVEQQEEQTKICEKELHVKTSEQVRRAVEEEGKRWEAEKVEAVQVHCGMLEEQNRKSLESSRSEMQREKCRAQALQHKVAELKKRVQELEGQSCAQQREQESLLAVVCKSLKEEHQAELQKLRGQMAQESRRAALRLEQAVQLAEREADRLRAMLEERESSHNQIRAELDEQHRLWARELGAECQHLHLLVEPNGAKQHPVQLHPNPTVTEALENLGILREQLKHLISHLHQELDSEKQTTEQLRKDKERELSIQRQQLRMERDQALDSLKERLIQEHIEELSSVNWAHACDGGGAGGRGAAASLRKQLKAKDLELRQVQRSMAQWKEQTTARLACKFEEELTAELERKKTGEERQRKCERPEGEMSASAKEARSSVCSPSLHVAASHSPSDVASFKLLRYLQGKVRQLRVENQANTWSPSPSRPLDLSGSYLSTVSTH</sequence>
<name>A0ACB8WYP0_9TELE</name>
<evidence type="ECO:0000313" key="1">
    <source>
        <dbReference type="EMBL" id="KAI3372856.1"/>
    </source>
</evidence>